<sequence>MKITHYRDKYRIDSARLADYDYGSNGMYFITICTKNRIPYFGSIEETDGEFALQPTLLGQQAIACWLAIPDHFPFVALDGFQIMPNHMHGLLCINKPGYEEWHPNVFGPQSRNLASILRGYKVGVTRFAIENQLEFGWQPRYYDRVVRNEDELNRIRWYIQQNPANWANDAENAEGQYM</sequence>
<gene>
    <name evidence="2" type="ORF">AWR27_01185</name>
</gene>
<protein>
    <recommendedName>
        <fullName evidence="1">Transposase IS200-like domain-containing protein</fullName>
    </recommendedName>
</protein>
<dbReference type="KEGG" id="smon:AWR27_01185"/>
<accession>A0A1P9WRT4</accession>
<dbReference type="Gene3D" id="3.30.70.1290">
    <property type="entry name" value="Transposase IS200-like"/>
    <property type="match status" value="1"/>
</dbReference>
<dbReference type="InterPro" id="IPR002686">
    <property type="entry name" value="Transposase_17"/>
</dbReference>
<dbReference type="GO" id="GO:0004803">
    <property type="term" value="F:transposase activity"/>
    <property type="evidence" value="ECO:0007669"/>
    <property type="project" value="InterPro"/>
</dbReference>
<proteinExistence type="predicted"/>
<name>A0A1P9WRT4_9BACT</name>
<dbReference type="EMBL" id="CP014263">
    <property type="protein sequence ID" value="AQG78086.1"/>
    <property type="molecule type" value="Genomic_DNA"/>
</dbReference>
<evidence type="ECO:0000313" key="3">
    <source>
        <dbReference type="Proteomes" id="UP000187941"/>
    </source>
</evidence>
<dbReference type="PANTHER" id="PTHR36966">
    <property type="entry name" value="REP-ASSOCIATED TYROSINE TRANSPOSASE"/>
    <property type="match status" value="1"/>
</dbReference>
<reference evidence="2 3" key="1">
    <citation type="submission" date="2016-01" db="EMBL/GenBank/DDBJ databases">
        <authorList>
            <person name="Oliw E.H."/>
        </authorList>
    </citation>
    <scope>NUCLEOTIDE SEQUENCE [LARGE SCALE GENOMIC DNA]</scope>
    <source>
        <strain evidence="2 3">DY10</strain>
    </source>
</reference>
<dbReference type="InterPro" id="IPR052715">
    <property type="entry name" value="RAYT_transposase"/>
</dbReference>
<dbReference type="RefSeq" id="WP_077129510.1">
    <property type="nucleotide sequence ID" value="NZ_CP014263.1"/>
</dbReference>
<dbReference type="PANTHER" id="PTHR36966:SF1">
    <property type="entry name" value="REP-ASSOCIATED TYROSINE TRANSPOSASE"/>
    <property type="match status" value="1"/>
</dbReference>
<evidence type="ECO:0000313" key="2">
    <source>
        <dbReference type="EMBL" id="AQG78086.1"/>
    </source>
</evidence>
<evidence type="ECO:0000259" key="1">
    <source>
        <dbReference type="SMART" id="SM01321"/>
    </source>
</evidence>
<dbReference type="Proteomes" id="UP000187941">
    <property type="component" value="Chromosome"/>
</dbReference>
<dbReference type="SUPFAM" id="SSF143422">
    <property type="entry name" value="Transposase IS200-like"/>
    <property type="match status" value="1"/>
</dbReference>
<dbReference type="SMART" id="SM01321">
    <property type="entry name" value="Y1_Tnp"/>
    <property type="match status" value="1"/>
</dbReference>
<dbReference type="InterPro" id="IPR036515">
    <property type="entry name" value="Transposase_17_sf"/>
</dbReference>
<dbReference type="GO" id="GO:0006313">
    <property type="term" value="P:DNA transposition"/>
    <property type="evidence" value="ECO:0007669"/>
    <property type="project" value="InterPro"/>
</dbReference>
<keyword evidence="3" id="KW-1185">Reference proteome</keyword>
<dbReference type="AlphaFoldDB" id="A0A1P9WRT4"/>
<organism evidence="2 3">
    <name type="scientific">Spirosoma montaniterrae</name>
    <dbReference type="NCBI Taxonomy" id="1178516"/>
    <lineage>
        <taxon>Bacteria</taxon>
        <taxon>Pseudomonadati</taxon>
        <taxon>Bacteroidota</taxon>
        <taxon>Cytophagia</taxon>
        <taxon>Cytophagales</taxon>
        <taxon>Cytophagaceae</taxon>
        <taxon>Spirosoma</taxon>
    </lineage>
</organism>
<dbReference type="GO" id="GO:0043565">
    <property type="term" value="F:sequence-specific DNA binding"/>
    <property type="evidence" value="ECO:0007669"/>
    <property type="project" value="TreeGrafter"/>
</dbReference>
<feature type="domain" description="Transposase IS200-like" evidence="1">
    <location>
        <begin position="23"/>
        <end position="163"/>
    </location>
</feature>